<comment type="caution">
    <text evidence="6">The sequence shown here is derived from an EMBL/GenBank/DDBJ whole genome shotgun (WGS) entry which is preliminary data.</text>
</comment>
<dbReference type="CDD" id="cd03257">
    <property type="entry name" value="ABC_NikE_OppD_transporters"/>
    <property type="match status" value="1"/>
</dbReference>
<dbReference type="PANTHER" id="PTHR43776:SF7">
    <property type="entry name" value="D,D-DIPEPTIDE TRANSPORT ATP-BINDING PROTEIN DDPF-RELATED"/>
    <property type="match status" value="1"/>
</dbReference>
<evidence type="ECO:0000256" key="2">
    <source>
        <dbReference type="ARBA" id="ARBA00022448"/>
    </source>
</evidence>
<dbReference type="EMBL" id="BAABLP010000004">
    <property type="protein sequence ID" value="GAA4750551.1"/>
    <property type="molecule type" value="Genomic_DNA"/>
</dbReference>
<gene>
    <name evidence="6" type="ORF">GCM10025783_23840</name>
</gene>
<dbReference type="PANTHER" id="PTHR43776">
    <property type="entry name" value="TRANSPORT ATP-BINDING PROTEIN"/>
    <property type="match status" value="1"/>
</dbReference>
<dbReference type="Pfam" id="PF00005">
    <property type="entry name" value="ABC_tran"/>
    <property type="match status" value="1"/>
</dbReference>
<keyword evidence="7" id="KW-1185">Reference proteome</keyword>
<dbReference type="InterPro" id="IPR050319">
    <property type="entry name" value="ABC_transp_ATP-bind"/>
</dbReference>
<evidence type="ECO:0000256" key="4">
    <source>
        <dbReference type="ARBA" id="ARBA00022840"/>
    </source>
</evidence>
<evidence type="ECO:0000256" key="1">
    <source>
        <dbReference type="ARBA" id="ARBA00005417"/>
    </source>
</evidence>
<evidence type="ECO:0000313" key="6">
    <source>
        <dbReference type="EMBL" id="GAA4750551.1"/>
    </source>
</evidence>
<reference evidence="7" key="1">
    <citation type="journal article" date="2019" name="Int. J. Syst. Evol. Microbiol.">
        <title>The Global Catalogue of Microorganisms (GCM) 10K type strain sequencing project: providing services to taxonomists for standard genome sequencing and annotation.</title>
        <authorList>
            <consortium name="The Broad Institute Genomics Platform"/>
            <consortium name="The Broad Institute Genome Sequencing Center for Infectious Disease"/>
            <person name="Wu L."/>
            <person name="Ma J."/>
        </authorList>
    </citation>
    <scope>NUCLEOTIDE SEQUENCE [LARGE SCALE GENOMIC DNA]</scope>
    <source>
        <strain evidence="7">JCM 19015</strain>
    </source>
</reference>
<evidence type="ECO:0000259" key="5">
    <source>
        <dbReference type="PROSITE" id="PS50893"/>
    </source>
</evidence>
<keyword evidence="2" id="KW-0813">Transport</keyword>
<protein>
    <submittedName>
        <fullName evidence="6">ATP-binding cassette domain-containing protein</fullName>
    </submittedName>
</protein>
<evidence type="ECO:0000256" key="3">
    <source>
        <dbReference type="ARBA" id="ARBA00022741"/>
    </source>
</evidence>
<dbReference type="InterPro" id="IPR027417">
    <property type="entry name" value="P-loop_NTPase"/>
</dbReference>
<organism evidence="6 7">
    <name type="scientific">Amnibacterium soli</name>
    <dbReference type="NCBI Taxonomy" id="1282736"/>
    <lineage>
        <taxon>Bacteria</taxon>
        <taxon>Bacillati</taxon>
        <taxon>Actinomycetota</taxon>
        <taxon>Actinomycetes</taxon>
        <taxon>Micrococcales</taxon>
        <taxon>Microbacteriaceae</taxon>
        <taxon>Amnibacterium</taxon>
    </lineage>
</organism>
<sequence>MSLLSAQGLVREYPLPRRTLFSPREVRPALRGVDLEVQEGAVVAVIGESGSGKSTLARLLVGLDAPTSGSATFDGRAVQGSDASLRWLRRQVGVVFQDPYSSLDPRMTAGRIVAEPLRALGIEGDRRALVAAALADVGLDPALAARYPHELSGGQRQRVAIARAIIHGPRLLVGDEPLSALDVAVRAQILDLLRRLHAERGLTIVLVSHDLGLVQRFAQRVVVMRAGEIVEEGETASVLAAPQHPYTRALLAAVPRLPAP</sequence>
<proteinExistence type="inferred from homology"/>
<dbReference type="InterPro" id="IPR003593">
    <property type="entry name" value="AAA+_ATPase"/>
</dbReference>
<dbReference type="GO" id="GO:0005524">
    <property type="term" value="F:ATP binding"/>
    <property type="evidence" value="ECO:0007669"/>
    <property type="project" value="UniProtKB-KW"/>
</dbReference>
<dbReference type="InterPro" id="IPR013563">
    <property type="entry name" value="Oligopep_ABC_C"/>
</dbReference>
<dbReference type="Gene3D" id="3.40.50.300">
    <property type="entry name" value="P-loop containing nucleotide triphosphate hydrolases"/>
    <property type="match status" value="1"/>
</dbReference>
<dbReference type="RefSeq" id="WP_345481429.1">
    <property type="nucleotide sequence ID" value="NZ_BAABLP010000004.1"/>
</dbReference>
<dbReference type="InterPro" id="IPR003439">
    <property type="entry name" value="ABC_transporter-like_ATP-bd"/>
</dbReference>
<accession>A0ABP8Z9T3</accession>
<keyword evidence="3" id="KW-0547">Nucleotide-binding</keyword>
<dbReference type="Pfam" id="PF08352">
    <property type="entry name" value="oligo_HPY"/>
    <property type="match status" value="1"/>
</dbReference>
<dbReference type="SUPFAM" id="SSF52540">
    <property type="entry name" value="P-loop containing nucleoside triphosphate hydrolases"/>
    <property type="match status" value="1"/>
</dbReference>
<dbReference type="PROSITE" id="PS50893">
    <property type="entry name" value="ABC_TRANSPORTER_2"/>
    <property type="match status" value="1"/>
</dbReference>
<dbReference type="InterPro" id="IPR017871">
    <property type="entry name" value="ABC_transporter-like_CS"/>
</dbReference>
<dbReference type="PROSITE" id="PS00211">
    <property type="entry name" value="ABC_TRANSPORTER_1"/>
    <property type="match status" value="1"/>
</dbReference>
<dbReference type="SMART" id="SM00382">
    <property type="entry name" value="AAA"/>
    <property type="match status" value="1"/>
</dbReference>
<feature type="domain" description="ABC transporter" evidence="5">
    <location>
        <begin position="10"/>
        <end position="251"/>
    </location>
</feature>
<name>A0ABP8Z9T3_9MICO</name>
<keyword evidence="4 6" id="KW-0067">ATP-binding</keyword>
<comment type="similarity">
    <text evidence="1">Belongs to the ABC transporter superfamily.</text>
</comment>
<dbReference type="Proteomes" id="UP001500121">
    <property type="component" value="Unassembled WGS sequence"/>
</dbReference>
<evidence type="ECO:0000313" key="7">
    <source>
        <dbReference type="Proteomes" id="UP001500121"/>
    </source>
</evidence>